<proteinExistence type="predicted"/>
<feature type="compositionally biased region" description="Low complexity" evidence="1">
    <location>
        <begin position="369"/>
        <end position="402"/>
    </location>
</feature>
<evidence type="ECO:0000313" key="2">
    <source>
        <dbReference type="EMBL" id="KAK7233323.1"/>
    </source>
</evidence>
<feature type="compositionally biased region" description="Basic residues" evidence="1">
    <location>
        <begin position="421"/>
        <end position="432"/>
    </location>
</feature>
<gene>
    <name evidence="2" type="ORF">SO694_00109046</name>
</gene>
<feature type="region of interest" description="Disordered" evidence="1">
    <location>
        <begin position="981"/>
        <end position="1026"/>
    </location>
</feature>
<feature type="compositionally biased region" description="Low complexity" evidence="1">
    <location>
        <begin position="263"/>
        <end position="276"/>
    </location>
</feature>
<sequence length="1026" mass="110284">MPRNASDSMDLDNFKHAPKIRKKRWKGAPPKLRSIRSHDPYQPYLPEVPALGGMTSPATVLSRGKTPDLRSVTFDGATAGLRGGGAPAAALELLSRSELTAWHLSLQNETQSFNSLAIYGELRLREALLLETDPDEFYSNAPHRAAKGDYERTILPDMEANGGRTTAAALNAATPWFEVCAQLRSRLESYAAACRRNQKVAARLYGRWNDATLKPIVHAWAAHVRHERRVARLKMKLYCWAWHCIAMKSVRYKKEQDDNFARALGGPAGGAAARHPGIPEGDKEKALRERGERDAKDHALENVLDDFAVAESLPEDPAEAREALELRIRLAFEAGYKLGKDQGGPRFVTGKAPPPKKAPPPPPPPAAAPPAGGDAPSLLAGAPPGTTTTRPTAARRAGADGARGADGDAGAGGDAPAGGAARKKKGKKRREKKPRERARQYATRETQTDLTPTLAKALDAPASGAAPAGAGAAGGAAGAVVPGAVGAGGGAGGGAARNMARALASPTPLGARLGGAARRSLAKVKVQKGAAGALARLRGGRPGNTARVAMMGFTQRQRELMELGIIGGKKCEKGMPIQGAVALIPQLLEEALRADVTAANAEAQALGKKNLVAMIIAAISAGNGRDVPNFKGSSLGRRSLAAMAVTQLPLRTIAMNCLIRRFGMRTLAVKKLRAVVATCHEAKTRSRHKRLEVFAVFLGIVDGAARARAPEAEDALEAADLRSLGMLVRRYFKLLYHGVKGVVVTPATALARLLVGANRFDARLFCRAADEVIFHWTKECDPRAYDERRRQLEELARADDADATKPPWMDCDEAILLCSGFARHERAFEDAYVREKKAARALQRACRAHATRRRHRQEQTAKWTALWNGRIFHAAEMDFYNEHVLSEDKEIHLARMLEGARGEDVNRLAFLETVVDAHGLVVGSASAKDQLRAQVRATARLSKVKRASQFLKQSATKRQSAIKEQSGDFARRYSEVEERVEHMRASHDDGRAGPELLRKAHGAGGEPGSAHATPHASPGARTLADS</sequence>
<organism evidence="2 3">
    <name type="scientific">Aureococcus anophagefferens</name>
    <name type="common">Harmful bloom alga</name>
    <dbReference type="NCBI Taxonomy" id="44056"/>
    <lineage>
        <taxon>Eukaryota</taxon>
        <taxon>Sar</taxon>
        <taxon>Stramenopiles</taxon>
        <taxon>Ochrophyta</taxon>
        <taxon>Pelagophyceae</taxon>
        <taxon>Pelagomonadales</taxon>
        <taxon>Pelagomonadaceae</taxon>
        <taxon>Aureococcus</taxon>
    </lineage>
</organism>
<feature type="region of interest" description="Disordered" evidence="1">
    <location>
        <begin position="18"/>
        <end position="39"/>
    </location>
</feature>
<protein>
    <submittedName>
        <fullName evidence="2">Uncharacterized protein</fullName>
    </submittedName>
</protein>
<name>A0ABR1FM30_AURAN</name>
<feature type="compositionally biased region" description="Gly residues" evidence="1">
    <location>
        <begin position="407"/>
        <end position="416"/>
    </location>
</feature>
<dbReference type="EMBL" id="JBBJCI010000362">
    <property type="protein sequence ID" value="KAK7233323.1"/>
    <property type="molecule type" value="Genomic_DNA"/>
</dbReference>
<feature type="compositionally biased region" description="Basic and acidic residues" evidence="1">
    <location>
        <begin position="280"/>
        <end position="299"/>
    </location>
</feature>
<dbReference type="Proteomes" id="UP001363151">
    <property type="component" value="Unassembled WGS sequence"/>
</dbReference>
<feature type="compositionally biased region" description="Pro residues" evidence="1">
    <location>
        <begin position="352"/>
        <end position="368"/>
    </location>
</feature>
<accession>A0ABR1FM30</accession>
<evidence type="ECO:0000313" key="3">
    <source>
        <dbReference type="Proteomes" id="UP001363151"/>
    </source>
</evidence>
<keyword evidence="3" id="KW-1185">Reference proteome</keyword>
<comment type="caution">
    <text evidence="2">The sequence shown here is derived from an EMBL/GenBank/DDBJ whole genome shotgun (WGS) entry which is preliminary data.</text>
</comment>
<feature type="region of interest" description="Disordered" evidence="1">
    <location>
        <begin position="263"/>
        <end position="299"/>
    </location>
</feature>
<dbReference type="PROSITE" id="PS50096">
    <property type="entry name" value="IQ"/>
    <property type="match status" value="1"/>
</dbReference>
<reference evidence="2 3" key="1">
    <citation type="submission" date="2024-03" db="EMBL/GenBank/DDBJ databases">
        <title>Aureococcus anophagefferens CCMP1851 and Kratosvirus quantuckense: Draft genome of a second virus-susceptible host strain in the model system.</title>
        <authorList>
            <person name="Chase E."/>
            <person name="Truchon A.R."/>
            <person name="Schepens W."/>
            <person name="Wilhelm S.W."/>
        </authorList>
    </citation>
    <scope>NUCLEOTIDE SEQUENCE [LARGE SCALE GENOMIC DNA]</scope>
    <source>
        <strain evidence="2 3">CCMP1851</strain>
    </source>
</reference>
<feature type="compositionally biased region" description="Basic and acidic residues" evidence="1">
    <location>
        <begin position="981"/>
        <end position="998"/>
    </location>
</feature>
<feature type="region of interest" description="Disordered" evidence="1">
    <location>
        <begin position="339"/>
        <end position="452"/>
    </location>
</feature>
<evidence type="ECO:0000256" key="1">
    <source>
        <dbReference type="SAM" id="MobiDB-lite"/>
    </source>
</evidence>